<feature type="transmembrane region" description="Helical" evidence="3">
    <location>
        <begin position="434"/>
        <end position="459"/>
    </location>
</feature>
<protein>
    <submittedName>
        <fullName evidence="4">Spore germination protein</fullName>
    </submittedName>
</protein>
<dbReference type="EMBL" id="AP021853">
    <property type="protein sequence ID" value="BBN97828.1"/>
    <property type="molecule type" value="Genomic_DNA"/>
</dbReference>
<name>A0A5K7WYX2_9BACL</name>
<comment type="similarity">
    <text evidence="1">Belongs to the GerABKA family.</text>
</comment>
<reference evidence="4 5" key="1">
    <citation type="submission" date="2019-09" db="EMBL/GenBank/DDBJ databases">
        <title>Complete genome sequence of Sporolactobacillus terrae 70-3.</title>
        <authorList>
            <person name="Tanaka N."/>
            <person name="Shiwa Y."/>
            <person name="Fujita N."/>
            <person name="Tanasupawat S."/>
        </authorList>
    </citation>
    <scope>NUCLEOTIDE SEQUENCE [LARGE SCALE GENOMIC DNA]</scope>
    <source>
        <strain evidence="4 5">70-3</strain>
    </source>
</reference>
<feature type="transmembrane region" description="Helical" evidence="3">
    <location>
        <begin position="311"/>
        <end position="330"/>
    </location>
</feature>
<dbReference type="Pfam" id="PF03323">
    <property type="entry name" value="GerA"/>
    <property type="match status" value="1"/>
</dbReference>
<evidence type="ECO:0000313" key="4">
    <source>
        <dbReference type="EMBL" id="BBN97828.1"/>
    </source>
</evidence>
<feature type="transmembrane region" description="Helical" evidence="3">
    <location>
        <begin position="404"/>
        <end position="422"/>
    </location>
</feature>
<dbReference type="PIRSF" id="PIRSF005690">
    <property type="entry name" value="GerBA"/>
    <property type="match status" value="1"/>
</dbReference>
<dbReference type="PANTHER" id="PTHR22550:SF5">
    <property type="entry name" value="LEUCINE ZIPPER PROTEIN 4"/>
    <property type="match status" value="1"/>
</dbReference>
<dbReference type="RefSeq" id="WP_152080196.1">
    <property type="nucleotide sequence ID" value="NZ_AP021853.1"/>
</dbReference>
<dbReference type="AlphaFoldDB" id="A0A5K7WYX2"/>
<dbReference type="GO" id="GO:0009847">
    <property type="term" value="P:spore germination"/>
    <property type="evidence" value="ECO:0007669"/>
    <property type="project" value="InterPro"/>
</dbReference>
<dbReference type="GO" id="GO:0016020">
    <property type="term" value="C:membrane"/>
    <property type="evidence" value="ECO:0007669"/>
    <property type="project" value="InterPro"/>
</dbReference>
<dbReference type="PANTHER" id="PTHR22550">
    <property type="entry name" value="SPORE GERMINATION PROTEIN"/>
    <property type="match status" value="1"/>
</dbReference>
<evidence type="ECO:0000256" key="1">
    <source>
        <dbReference type="ARBA" id="ARBA00005278"/>
    </source>
</evidence>
<evidence type="ECO:0000313" key="5">
    <source>
        <dbReference type="Proteomes" id="UP000326951"/>
    </source>
</evidence>
<dbReference type="Proteomes" id="UP000326951">
    <property type="component" value="Chromosome"/>
</dbReference>
<dbReference type="InterPro" id="IPR004995">
    <property type="entry name" value="Spore_Ger"/>
</dbReference>
<organism evidence="4 5">
    <name type="scientific">Sporolactobacillus terrae</name>
    <dbReference type="NCBI Taxonomy" id="269673"/>
    <lineage>
        <taxon>Bacteria</taxon>
        <taxon>Bacillati</taxon>
        <taxon>Bacillota</taxon>
        <taxon>Bacilli</taxon>
        <taxon>Bacillales</taxon>
        <taxon>Sporolactobacillaceae</taxon>
        <taxon>Sporolactobacillus</taxon>
    </lineage>
</organism>
<accession>A0A5K7WYX2</accession>
<proteinExistence type="inferred from homology"/>
<keyword evidence="3" id="KW-0812">Transmembrane</keyword>
<keyword evidence="3" id="KW-1133">Transmembrane helix</keyword>
<evidence type="ECO:0000256" key="3">
    <source>
        <dbReference type="SAM" id="Phobius"/>
    </source>
</evidence>
<dbReference type="InterPro" id="IPR050768">
    <property type="entry name" value="UPF0353/GerABKA_families"/>
</dbReference>
<sequence>MFQWMRKMRKQRRKPWQEVLVDEEGTKKVSASVKKNKQILEHAYHACADLIIRSFATKDSVENNMLIAYLGGTANVEEINEHVMKGLQSSNRPLDGLKALEQSVAITDTKKIHTFNDVFINIADGKPVLFAEGINTALSLGMSKWATRAVEDTQTEPVIRGAKEGFVESMQVNVTLLRKRIRTPRLKLKTLVIGDYSRTQVALLYIDGLCDPELLKEVKKRINGIHIDGVWDGGMVQEQIQDNQRSVFPQILTTERPDVVCASLLDGKCSLIFEGSPNTLILPTTFFAFMQSPEDYYVGYMISSLLRMLRFGFLLIALLAPAFYIAIVTFHQEMIPTTLIMAMASMREQVPFPALVEALVMEITFEGLREAGVRLPHQVGQAISIVGALVIGQAAIMASLVSPAMVIIVSITAIASFMIPHYELSIAVRILRFPIMIIAGMVGLFGVVLSVIVIVVHLASLRSFGTPYLEPLAPFKKQGAGDSIIRKRIQNQNIRQHMTGKTWNKHRRWKEKT</sequence>
<gene>
    <name evidence="4" type="ORF">St703_05330</name>
</gene>
<evidence type="ECO:0000256" key="2">
    <source>
        <dbReference type="ARBA" id="ARBA00023136"/>
    </source>
</evidence>
<keyword evidence="2 3" id="KW-0472">Membrane</keyword>